<dbReference type="RefSeq" id="WP_069464570.1">
    <property type="nucleotide sequence ID" value="NZ_FODD01000047.1"/>
</dbReference>
<dbReference type="AlphaFoldDB" id="A0A1H8T1Q5"/>
<accession>A0A1H8T1Q5</accession>
<evidence type="ECO:0000313" key="3">
    <source>
        <dbReference type="Proteomes" id="UP000181951"/>
    </source>
</evidence>
<dbReference type="InterPro" id="IPR000182">
    <property type="entry name" value="GNAT_dom"/>
</dbReference>
<feature type="domain" description="N-acetyltransferase" evidence="1">
    <location>
        <begin position="152"/>
        <end position="300"/>
    </location>
</feature>
<evidence type="ECO:0000313" key="2">
    <source>
        <dbReference type="EMBL" id="SEO84920.1"/>
    </source>
</evidence>
<dbReference type="InterPro" id="IPR016181">
    <property type="entry name" value="Acyl_CoA_acyltransferase"/>
</dbReference>
<name>A0A1H8T1Q5_9ACTN</name>
<organism evidence="2 3">
    <name type="scientific">Actinacidiphila rubida</name>
    <dbReference type="NCBI Taxonomy" id="310780"/>
    <lineage>
        <taxon>Bacteria</taxon>
        <taxon>Bacillati</taxon>
        <taxon>Actinomycetota</taxon>
        <taxon>Actinomycetes</taxon>
        <taxon>Kitasatosporales</taxon>
        <taxon>Streptomycetaceae</taxon>
        <taxon>Actinacidiphila</taxon>
    </lineage>
</organism>
<dbReference type="Gene3D" id="3.40.630.30">
    <property type="match status" value="1"/>
</dbReference>
<proteinExistence type="predicted"/>
<gene>
    <name evidence="2" type="ORF">SAMN05216267_104720</name>
</gene>
<dbReference type="SUPFAM" id="SSF55729">
    <property type="entry name" value="Acyl-CoA N-acyltransferases (Nat)"/>
    <property type="match status" value="1"/>
</dbReference>
<keyword evidence="2" id="KW-0808">Transferase</keyword>
<protein>
    <submittedName>
        <fullName evidence="2">Predicted acetyltransferase, GNAT family</fullName>
    </submittedName>
</protein>
<dbReference type="PROSITE" id="PS51186">
    <property type="entry name" value="GNAT"/>
    <property type="match status" value="1"/>
</dbReference>
<evidence type="ECO:0000259" key="1">
    <source>
        <dbReference type="PROSITE" id="PS51186"/>
    </source>
</evidence>
<dbReference type="OrthoDB" id="3174529at2"/>
<dbReference type="EMBL" id="FODD01000047">
    <property type="protein sequence ID" value="SEO84920.1"/>
    <property type="molecule type" value="Genomic_DNA"/>
</dbReference>
<reference evidence="2 3" key="1">
    <citation type="submission" date="2016-10" db="EMBL/GenBank/DDBJ databases">
        <authorList>
            <person name="de Groot N.N."/>
        </authorList>
    </citation>
    <scope>NUCLEOTIDE SEQUENCE [LARGE SCALE GENOMIC DNA]</scope>
    <source>
        <strain evidence="2 3">CGMCC 4.2026</strain>
    </source>
</reference>
<dbReference type="GO" id="GO:0016747">
    <property type="term" value="F:acyltransferase activity, transferring groups other than amino-acyl groups"/>
    <property type="evidence" value="ECO:0007669"/>
    <property type="project" value="InterPro"/>
</dbReference>
<sequence length="300" mass="30635">MGWNLDLDLDGFAAGADTFLRSRAVEHSVQLTILDTLRRRGAGAYGAARPVFGLWRPDAGGEVAAAVLQTPPHPPLITGAPPEAAATLPAAWAAAVASGTVGPPAGVRGEAAAARAFADGWAAGTGQSVVVRRDTRFHRLAALTPREPVPPGNARVADARDRDLVWGWHQQYAVDVGGALPGGEQAVYDAIAHGGRTLWELPDGTPVAMAGSTVPAAGAVRVVAVYTPRALRGRGYAGAVVTAVTRAALDAGAQEVLLVTDLSNPVSNGLYQKLGYVPVRDAVELEFAPGGTAGTGPAAV</sequence>
<dbReference type="Proteomes" id="UP000181951">
    <property type="component" value="Unassembled WGS sequence"/>
</dbReference>
<keyword evidence="3" id="KW-1185">Reference proteome</keyword>
<dbReference type="Pfam" id="PF00583">
    <property type="entry name" value="Acetyltransf_1"/>
    <property type="match status" value="1"/>
</dbReference>
<dbReference type="STRING" id="310780.SAMN05216267_104720"/>